<proteinExistence type="predicted"/>
<name>A0ABW0HYW4_9BACL</name>
<protein>
    <submittedName>
        <fullName evidence="1">Uncharacterized protein</fullName>
    </submittedName>
</protein>
<dbReference type="EMBL" id="JBHSMI010000052">
    <property type="protein sequence ID" value="MFC5406450.1"/>
    <property type="molecule type" value="Genomic_DNA"/>
</dbReference>
<sequence length="90" mass="10405">MSEFSESYHLHSNDQEEGVSLLKRAGVKGFVYPQENNWVTILPEGDTFQENKKLITSNEGTLVHYIFAEDHCWSIDIFEGANRVFQYECS</sequence>
<dbReference type="Proteomes" id="UP001596113">
    <property type="component" value="Unassembled WGS sequence"/>
</dbReference>
<accession>A0ABW0HYW4</accession>
<gene>
    <name evidence="1" type="ORF">ACFPOF_27275</name>
</gene>
<reference evidence="2" key="1">
    <citation type="journal article" date="2019" name="Int. J. Syst. Evol. Microbiol.">
        <title>The Global Catalogue of Microorganisms (GCM) 10K type strain sequencing project: providing services to taxonomists for standard genome sequencing and annotation.</title>
        <authorList>
            <consortium name="The Broad Institute Genomics Platform"/>
            <consortium name="The Broad Institute Genome Sequencing Center for Infectious Disease"/>
            <person name="Wu L."/>
            <person name="Ma J."/>
        </authorList>
    </citation>
    <scope>NUCLEOTIDE SEQUENCE [LARGE SCALE GENOMIC DNA]</scope>
    <source>
        <strain evidence="2">CGMCC 1.18575</strain>
    </source>
</reference>
<dbReference type="RefSeq" id="WP_378138525.1">
    <property type="nucleotide sequence ID" value="NZ_JBHSMI010000052.1"/>
</dbReference>
<organism evidence="1 2">
    <name type="scientific">Cohnella soli</name>
    <dbReference type="NCBI Taxonomy" id="425005"/>
    <lineage>
        <taxon>Bacteria</taxon>
        <taxon>Bacillati</taxon>
        <taxon>Bacillota</taxon>
        <taxon>Bacilli</taxon>
        <taxon>Bacillales</taxon>
        <taxon>Paenibacillaceae</taxon>
        <taxon>Cohnella</taxon>
    </lineage>
</organism>
<evidence type="ECO:0000313" key="1">
    <source>
        <dbReference type="EMBL" id="MFC5406450.1"/>
    </source>
</evidence>
<comment type="caution">
    <text evidence="1">The sequence shown here is derived from an EMBL/GenBank/DDBJ whole genome shotgun (WGS) entry which is preliminary data.</text>
</comment>
<keyword evidence="2" id="KW-1185">Reference proteome</keyword>
<evidence type="ECO:0000313" key="2">
    <source>
        <dbReference type="Proteomes" id="UP001596113"/>
    </source>
</evidence>